<reference evidence="2 3" key="1">
    <citation type="journal article" date="2018" name="IMA Fungus">
        <title>IMA Genome-F 9: Draft genome sequence of Annulohypoxylon stygium, Aspergillus mulundensis, Berkeleyomyces basicola (syn. Thielaviopsis basicola), Ceratocystis smalleyi, two Cercospora beticola strains, Coleophoma cylindrospora, Fusarium fracticaudum, Phialophora cf. hyalina, and Morchella septimelata.</title>
        <authorList>
            <person name="Wingfield B.D."/>
            <person name="Bills G.F."/>
            <person name="Dong Y."/>
            <person name="Huang W."/>
            <person name="Nel W.J."/>
            <person name="Swalarsk-Parry B.S."/>
            <person name="Vaghefi N."/>
            <person name="Wilken P.M."/>
            <person name="An Z."/>
            <person name="de Beer Z.W."/>
            <person name="De Vos L."/>
            <person name="Chen L."/>
            <person name="Duong T.A."/>
            <person name="Gao Y."/>
            <person name="Hammerbacher A."/>
            <person name="Kikkert J.R."/>
            <person name="Li Y."/>
            <person name="Li H."/>
            <person name="Li K."/>
            <person name="Li Q."/>
            <person name="Liu X."/>
            <person name="Ma X."/>
            <person name="Naidoo K."/>
            <person name="Pethybridge S.J."/>
            <person name="Sun J."/>
            <person name="Steenkamp E.T."/>
            <person name="van der Nest M.A."/>
            <person name="van Wyk S."/>
            <person name="Wingfield M.J."/>
            <person name="Xiong C."/>
            <person name="Yue Q."/>
            <person name="Zhang X."/>
        </authorList>
    </citation>
    <scope>NUCLEOTIDE SEQUENCE [LARGE SCALE GENOMIC DNA]</scope>
    <source>
        <strain evidence="2 3">DSM 5745</strain>
    </source>
</reference>
<evidence type="ECO:0000256" key="1">
    <source>
        <dbReference type="SAM" id="MobiDB-lite"/>
    </source>
</evidence>
<dbReference type="Proteomes" id="UP000256690">
    <property type="component" value="Unassembled WGS sequence"/>
</dbReference>
<dbReference type="EMBL" id="PVWQ01000003">
    <property type="protein sequence ID" value="RDW86542.1"/>
    <property type="molecule type" value="Genomic_DNA"/>
</dbReference>
<evidence type="ECO:0000313" key="2">
    <source>
        <dbReference type="EMBL" id="RDW86542.1"/>
    </source>
</evidence>
<dbReference type="RefSeq" id="XP_026606066.1">
    <property type="nucleotide sequence ID" value="XM_026745200.1"/>
</dbReference>
<proteinExistence type="predicted"/>
<organism evidence="2 3">
    <name type="scientific">Aspergillus mulundensis</name>
    <dbReference type="NCBI Taxonomy" id="1810919"/>
    <lineage>
        <taxon>Eukaryota</taxon>
        <taxon>Fungi</taxon>
        <taxon>Dikarya</taxon>
        <taxon>Ascomycota</taxon>
        <taxon>Pezizomycotina</taxon>
        <taxon>Eurotiomycetes</taxon>
        <taxon>Eurotiomycetidae</taxon>
        <taxon>Eurotiales</taxon>
        <taxon>Aspergillaceae</taxon>
        <taxon>Aspergillus</taxon>
        <taxon>Aspergillus subgen. Nidulantes</taxon>
    </lineage>
</organism>
<sequence length="425" mass="47247">MKVSNVFGSNPWSRIHFPLPQTPRQSQQLLNALTSSFRRELDREHPPTASSPDEVSGVNNASNGHRLNEVHPQSSVHATEQHLRTLLDNPLFRVSLSTHGVRSQPQLDADGLRPRKEPMVIFDELVASGSATVASVSDCLNWQLLIASRHSGEEFVKALRDSQAGSRVFSWWSSSDSMTKRDFITNVRAVRSTCKAMAAEGLQSSVLAWLKMLGDCNVGGYPTSTRFAETNFKYLLGNFLKAEVECGGGIGSSLRFYLDACRVLVPMSDGRPRLSLKIALGAPAAYLIDNIDRFFLHQNTELPIPVDLYDEYAQMVSMLELGKLQSAIIAIHHPTRPDAQPFVQFLHGIRPADFELWPQARRTKIVRKAFDALRVLTEAGKPKDVLYVTKFLAQHTQPIHTAQGPNSPPVEEEPLRALLDPKLAL</sequence>
<feature type="region of interest" description="Disordered" evidence="1">
    <location>
        <begin position="39"/>
        <end position="79"/>
    </location>
</feature>
<name>A0A3D8SJV6_9EURO</name>
<accession>A0A3D8SJV6</accession>
<protein>
    <submittedName>
        <fullName evidence="2">Uncharacterized protein</fullName>
    </submittedName>
</protein>
<feature type="compositionally biased region" description="Polar residues" evidence="1">
    <location>
        <begin position="48"/>
        <end position="78"/>
    </location>
</feature>
<dbReference type="GeneID" id="38113554"/>
<comment type="caution">
    <text evidence="2">The sequence shown here is derived from an EMBL/GenBank/DDBJ whole genome shotgun (WGS) entry which is preliminary data.</text>
</comment>
<gene>
    <name evidence="2" type="ORF">DSM5745_03184</name>
</gene>
<evidence type="ECO:0000313" key="3">
    <source>
        <dbReference type="Proteomes" id="UP000256690"/>
    </source>
</evidence>
<dbReference type="OrthoDB" id="5424391at2759"/>
<dbReference type="AlphaFoldDB" id="A0A3D8SJV6"/>
<keyword evidence="3" id="KW-1185">Reference proteome</keyword>